<gene>
    <name evidence="2" type="ORF">ACHAXA_004555</name>
</gene>
<name>A0ABD3RDE2_9STRA</name>
<comment type="caution">
    <text evidence="2">The sequence shown here is derived from an EMBL/GenBank/DDBJ whole genome shotgun (WGS) entry which is preliminary data.</text>
</comment>
<reference evidence="2 3" key="1">
    <citation type="submission" date="2024-10" db="EMBL/GenBank/DDBJ databases">
        <title>Updated reference genomes for cyclostephanoid diatoms.</title>
        <authorList>
            <person name="Roberts W.R."/>
            <person name="Alverson A.J."/>
        </authorList>
    </citation>
    <scope>NUCLEOTIDE SEQUENCE [LARGE SCALE GENOMIC DNA]</scope>
    <source>
        <strain evidence="2 3">AJA228-03</strain>
    </source>
</reference>
<evidence type="ECO:0000256" key="1">
    <source>
        <dbReference type="SAM" id="Coils"/>
    </source>
</evidence>
<dbReference type="AlphaFoldDB" id="A0ABD3RDE2"/>
<keyword evidence="1" id="KW-0175">Coiled coil</keyword>
<keyword evidence="3" id="KW-1185">Reference proteome</keyword>
<feature type="coiled-coil region" evidence="1">
    <location>
        <begin position="9"/>
        <end position="46"/>
    </location>
</feature>
<evidence type="ECO:0000313" key="3">
    <source>
        <dbReference type="Proteomes" id="UP001530377"/>
    </source>
</evidence>
<organism evidence="2 3">
    <name type="scientific">Cyclostephanos tholiformis</name>
    <dbReference type="NCBI Taxonomy" id="382380"/>
    <lineage>
        <taxon>Eukaryota</taxon>
        <taxon>Sar</taxon>
        <taxon>Stramenopiles</taxon>
        <taxon>Ochrophyta</taxon>
        <taxon>Bacillariophyta</taxon>
        <taxon>Coscinodiscophyceae</taxon>
        <taxon>Thalassiosirophycidae</taxon>
        <taxon>Stephanodiscales</taxon>
        <taxon>Stephanodiscaceae</taxon>
        <taxon>Cyclostephanos</taxon>
    </lineage>
</organism>
<protein>
    <submittedName>
        <fullName evidence="2">Uncharacterized protein</fullName>
    </submittedName>
</protein>
<accession>A0ABD3RDE2</accession>
<proteinExistence type="predicted"/>
<dbReference type="Proteomes" id="UP001530377">
    <property type="component" value="Unassembled WGS sequence"/>
</dbReference>
<feature type="coiled-coil region" evidence="1">
    <location>
        <begin position="75"/>
        <end position="109"/>
    </location>
</feature>
<sequence>MNHSLAAVASRIQERNNALTSELANLEELLSRLQRAESDLENEISMTTEVRIRLLSAVRSRHGTELDRHRASEDANRLDGEMIELRKDINRLRSRARDLELTFANVDAKVYAEHDVSTSLYKIMLERKLESAKRRRRLRAERLNCLKERTARHVRDMDEMRLERDRITMGFMELDRREEEDDEETMALGMQIKSVLAKVRWTMTANFYPPPPSPDGSLAHADAPFISLVCTESVREISVERCEGAAANGVVQS</sequence>
<evidence type="ECO:0000313" key="2">
    <source>
        <dbReference type="EMBL" id="KAL3811044.1"/>
    </source>
</evidence>
<dbReference type="EMBL" id="JALLPB020000284">
    <property type="protein sequence ID" value="KAL3811044.1"/>
    <property type="molecule type" value="Genomic_DNA"/>
</dbReference>